<evidence type="ECO:0000256" key="1">
    <source>
        <dbReference type="ARBA" id="ARBA00006787"/>
    </source>
</evidence>
<organism evidence="6 7">
    <name type="scientific">Exophiala mesophila</name>
    <name type="common">Black yeast-like fungus</name>
    <dbReference type="NCBI Taxonomy" id="212818"/>
    <lineage>
        <taxon>Eukaryota</taxon>
        <taxon>Fungi</taxon>
        <taxon>Dikarya</taxon>
        <taxon>Ascomycota</taxon>
        <taxon>Pezizomycotina</taxon>
        <taxon>Eurotiomycetes</taxon>
        <taxon>Chaetothyriomycetidae</taxon>
        <taxon>Chaetothyriales</taxon>
        <taxon>Herpotrichiellaceae</taxon>
        <taxon>Exophiala</taxon>
    </lineage>
</organism>
<evidence type="ECO:0000256" key="5">
    <source>
        <dbReference type="PIRSR" id="PIRSR604294-1"/>
    </source>
</evidence>
<comment type="caution">
    <text evidence="6">The sequence shown here is derived from an EMBL/GenBank/DDBJ whole genome shotgun (WGS) entry which is preliminary data.</text>
</comment>
<comment type="similarity">
    <text evidence="1">Belongs to the carotenoid oxygenase family.</text>
</comment>
<feature type="binding site" evidence="5">
    <location>
        <position position="343"/>
    </location>
    <ligand>
        <name>Fe cation</name>
        <dbReference type="ChEBI" id="CHEBI:24875"/>
        <note>catalytic</note>
    </ligand>
</feature>
<keyword evidence="3" id="KW-0560">Oxidoreductase</keyword>
<gene>
    <name evidence="6" type="ORF">B0A52_05961</name>
</gene>
<reference evidence="6 7" key="1">
    <citation type="submission" date="2017-03" db="EMBL/GenBank/DDBJ databases">
        <title>Genomes of endolithic fungi from Antarctica.</title>
        <authorList>
            <person name="Coleine C."/>
            <person name="Masonjones S."/>
            <person name="Stajich J.E."/>
        </authorList>
    </citation>
    <scope>NUCLEOTIDE SEQUENCE [LARGE SCALE GENOMIC DNA]</scope>
    <source>
        <strain evidence="6 7">CCFEE 6314</strain>
    </source>
</reference>
<dbReference type="GO" id="GO:0046872">
    <property type="term" value="F:metal ion binding"/>
    <property type="evidence" value="ECO:0007669"/>
    <property type="project" value="UniProtKB-KW"/>
</dbReference>
<dbReference type="VEuPathDB" id="FungiDB:PV10_06540"/>
<evidence type="ECO:0000256" key="2">
    <source>
        <dbReference type="ARBA" id="ARBA00022723"/>
    </source>
</evidence>
<evidence type="ECO:0000313" key="7">
    <source>
        <dbReference type="Proteomes" id="UP000288859"/>
    </source>
</evidence>
<evidence type="ECO:0000256" key="4">
    <source>
        <dbReference type="ARBA" id="ARBA00023004"/>
    </source>
</evidence>
<sequence>MAEEKTCYNNFFVTENNLRYVPPYFRDTPETPQEVKCLTKGTWPEWLDGSFVRIGAGRFTIPLSEDGSKPNAVLQHFFDGLAILHKFRMHKGSVYYMSRHTAEGVVRRAKKNGYVETVMFGLNANTPLKDAQDPCSALLGSLQSMYFPQGHVEPDAVNVNVVPRRGMHLPPDQNPYSTGRAAENPETEEVLIHTDFNMLQVCDAKTLMPKRMLNYGHIDEQLSGYGICAHPPKDRARGTTYNYLISPEGTMYVFGMDIRSNPVKVLWKTALPCPPCYIHSLAMTDKYVVFIRNPLHMDVSDMTKQLMHMIEYEPDSPTQFFVLDKFSGELVATYNGNGFMFFHSVNAYDYVDPKTNEVNIHVDLCSYEGTYVPYREYNLSNVVDPARPFQDGTLIRYELANIKGANPSTGTGITPGRVTVAAAIPGVAAELPRIAKNASMKPGYRYVYFTAGNGGAAPGTEVPIGRLGNGLKVVQAAFFGSLAKSDWSTGTFKRWQPSDGESCPCEPIFVGRPGATEEDDGVVLTIVVNKQGTHSILIALDGKTFEEIARADMPQVYGMGPHGSFIEGSFGA</sequence>
<dbReference type="EMBL" id="NAJM01000023">
    <property type="protein sequence ID" value="RVX70462.1"/>
    <property type="molecule type" value="Genomic_DNA"/>
</dbReference>
<dbReference type="OrthoDB" id="407010at2759"/>
<keyword evidence="2 5" id="KW-0479">Metal-binding</keyword>
<evidence type="ECO:0000256" key="3">
    <source>
        <dbReference type="ARBA" id="ARBA00023002"/>
    </source>
</evidence>
<dbReference type="InterPro" id="IPR004294">
    <property type="entry name" value="Carotenoid_Oase"/>
</dbReference>
<proteinExistence type="inferred from homology"/>
<name>A0A438N3X8_EXOME</name>
<dbReference type="AlphaFoldDB" id="A0A438N3X8"/>
<protein>
    <submittedName>
        <fullName evidence="6">Uncharacterized protein</fullName>
    </submittedName>
</protein>
<dbReference type="PANTHER" id="PTHR10543:SF24">
    <property type="entry name" value="CAROTENOID ISOMEROOXYGENASE"/>
    <property type="match status" value="1"/>
</dbReference>
<dbReference type="PANTHER" id="PTHR10543">
    <property type="entry name" value="BETA-CAROTENE DIOXYGENASE"/>
    <property type="match status" value="1"/>
</dbReference>
<dbReference type="Proteomes" id="UP000288859">
    <property type="component" value="Unassembled WGS sequence"/>
</dbReference>
<accession>A0A438N3X8</accession>
<keyword evidence="4 5" id="KW-0408">Iron</keyword>
<feature type="binding site" evidence="5">
    <location>
        <position position="230"/>
    </location>
    <ligand>
        <name>Fe cation</name>
        <dbReference type="ChEBI" id="CHEBI:24875"/>
        <note>catalytic</note>
    </ligand>
</feature>
<feature type="binding site" evidence="5">
    <location>
        <position position="279"/>
    </location>
    <ligand>
        <name>Fe cation</name>
        <dbReference type="ChEBI" id="CHEBI:24875"/>
        <note>catalytic</note>
    </ligand>
</feature>
<dbReference type="GO" id="GO:0010436">
    <property type="term" value="F:carotenoid dioxygenase activity"/>
    <property type="evidence" value="ECO:0007669"/>
    <property type="project" value="TreeGrafter"/>
</dbReference>
<comment type="cofactor">
    <cofactor evidence="5">
        <name>Fe(2+)</name>
        <dbReference type="ChEBI" id="CHEBI:29033"/>
    </cofactor>
    <text evidence="5">Binds 1 Fe(2+) ion per subunit.</text>
</comment>
<evidence type="ECO:0000313" key="6">
    <source>
        <dbReference type="EMBL" id="RVX70462.1"/>
    </source>
</evidence>
<dbReference type="GO" id="GO:0016121">
    <property type="term" value="P:carotene catabolic process"/>
    <property type="evidence" value="ECO:0007669"/>
    <property type="project" value="TreeGrafter"/>
</dbReference>
<feature type="binding site" evidence="5">
    <location>
        <position position="562"/>
    </location>
    <ligand>
        <name>Fe cation</name>
        <dbReference type="ChEBI" id="CHEBI:24875"/>
        <note>catalytic</note>
    </ligand>
</feature>
<dbReference type="Pfam" id="PF03055">
    <property type="entry name" value="RPE65"/>
    <property type="match status" value="1"/>
</dbReference>